<keyword evidence="8" id="KW-1185">Reference proteome</keyword>
<dbReference type="GO" id="GO:0060090">
    <property type="term" value="F:molecular adaptor activity"/>
    <property type="evidence" value="ECO:0007669"/>
    <property type="project" value="TreeGrafter"/>
</dbReference>
<dbReference type="InterPro" id="IPR024990">
    <property type="entry name" value="Apc1"/>
</dbReference>
<evidence type="ECO:0000256" key="2">
    <source>
        <dbReference type="ARBA" id="ARBA00022776"/>
    </source>
</evidence>
<evidence type="ECO:0000313" key="7">
    <source>
        <dbReference type="Ensembl" id="ENSSDAP00000012493.1"/>
    </source>
</evidence>
<accession>A0A8C9UPC9</accession>
<reference evidence="7" key="2">
    <citation type="submission" date="2025-09" db="UniProtKB">
        <authorList>
            <consortium name="Ensembl"/>
        </authorList>
    </citation>
    <scope>IDENTIFICATION</scope>
</reference>
<evidence type="ECO:0000259" key="5">
    <source>
        <dbReference type="Pfam" id="PF12859"/>
    </source>
</evidence>
<feature type="domain" description="Anaphase-promoting complex subunit 1 middle" evidence="6">
    <location>
        <begin position="660"/>
        <end position="965"/>
    </location>
</feature>
<dbReference type="PANTHER" id="PTHR12827">
    <property type="entry name" value="MEIOTIC CHECKPOINT REGULATOR TSG24 FAMILY MEMBER"/>
    <property type="match status" value="1"/>
</dbReference>
<dbReference type="GO" id="GO:0005680">
    <property type="term" value="C:anaphase-promoting complex"/>
    <property type="evidence" value="ECO:0007669"/>
    <property type="project" value="InterPro"/>
</dbReference>
<dbReference type="Ensembl" id="ENSSDAT00000014132.1">
    <property type="protein sequence ID" value="ENSSDAP00000012493.1"/>
    <property type="gene ID" value="ENSSDAG00000010998.1"/>
</dbReference>
<dbReference type="Pfam" id="PF20518">
    <property type="entry name" value="Apc1_MidN"/>
    <property type="match status" value="1"/>
</dbReference>
<name>A0A8C9UPC9_SPEDA</name>
<proteinExistence type="predicted"/>
<organism evidence="7 8">
    <name type="scientific">Spermophilus dauricus</name>
    <name type="common">Daurian ground squirrel</name>
    <dbReference type="NCBI Taxonomy" id="99837"/>
    <lineage>
        <taxon>Eukaryota</taxon>
        <taxon>Metazoa</taxon>
        <taxon>Chordata</taxon>
        <taxon>Craniata</taxon>
        <taxon>Vertebrata</taxon>
        <taxon>Euteleostomi</taxon>
        <taxon>Mammalia</taxon>
        <taxon>Eutheria</taxon>
        <taxon>Euarchontoglires</taxon>
        <taxon>Glires</taxon>
        <taxon>Rodentia</taxon>
        <taxon>Sciuromorpha</taxon>
        <taxon>Sciuridae</taxon>
        <taxon>Xerinae</taxon>
        <taxon>Marmotini</taxon>
        <taxon>Spermophilus</taxon>
    </lineage>
</organism>
<keyword evidence="3" id="KW-0131">Cell cycle</keyword>
<feature type="region of interest" description="Disordered" evidence="4">
    <location>
        <begin position="313"/>
        <end position="337"/>
    </location>
</feature>
<dbReference type="GO" id="GO:0051301">
    <property type="term" value="P:cell division"/>
    <property type="evidence" value="ECO:0007669"/>
    <property type="project" value="UniProtKB-KW"/>
</dbReference>
<reference evidence="7" key="1">
    <citation type="submission" date="2025-08" db="UniProtKB">
        <authorList>
            <consortium name="Ensembl"/>
        </authorList>
    </citation>
    <scope>IDENTIFICATION</scope>
</reference>
<keyword evidence="1" id="KW-0132">Cell division</keyword>
<protein>
    <submittedName>
        <fullName evidence="7">Anaphase promoting complex subunit 1</fullName>
    </submittedName>
</protein>
<feature type="compositionally biased region" description="Low complexity" evidence="4">
    <location>
        <begin position="317"/>
        <end position="337"/>
    </location>
</feature>
<feature type="domain" description="Anaphase-promoting complex subunit 1 N-terminal" evidence="5">
    <location>
        <begin position="583"/>
        <end position="658"/>
    </location>
</feature>
<keyword evidence="2" id="KW-0498">Mitosis</keyword>
<dbReference type="AlphaFoldDB" id="A0A8C9UPC9"/>
<feature type="region of interest" description="Disordered" evidence="4">
    <location>
        <begin position="973"/>
        <end position="995"/>
    </location>
</feature>
<evidence type="ECO:0000259" key="6">
    <source>
        <dbReference type="Pfam" id="PF20518"/>
    </source>
</evidence>
<evidence type="ECO:0000256" key="4">
    <source>
        <dbReference type="SAM" id="MobiDB-lite"/>
    </source>
</evidence>
<feature type="region of interest" description="Disordered" evidence="4">
    <location>
        <begin position="365"/>
        <end position="390"/>
    </location>
</feature>
<dbReference type="GO" id="GO:0007091">
    <property type="term" value="P:metaphase/anaphase transition of mitotic cell cycle"/>
    <property type="evidence" value="ECO:0007669"/>
    <property type="project" value="TreeGrafter"/>
</dbReference>
<dbReference type="InterPro" id="IPR049255">
    <property type="entry name" value="Apc1_N"/>
</dbReference>
<dbReference type="GO" id="GO:0070979">
    <property type="term" value="P:protein K11-linked ubiquitination"/>
    <property type="evidence" value="ECO:0007669"/>
    <property type="project" value="TreeGrafter"/>
</dbReference>
<sequence>MSNFYEERATMIAAGDLQEFVPFGRDHCKHHPNALNLQLRQLQPASELWSSDGAAGLVGSLQEVTIHEKHKESWQLRKGVSEIGDEADYDEELYVAGNMVIWSKGSTLQQNPLQNVVCFALWCDFIISQDKSEKTYSKHEVEKCICILQSSCINMHSIEGKDYIASLPFQVANVWPTKYGLLFERSSSSHEVPPGPPREPLPTMFSMLHPLDEITPLVCKSGSLFGSSRVQYVVDQAMKIVFLNINPSIVMTYDAVHNVHSVWTLRRVKPEEENVVLKFSDQGGTPQNVASSSSLTAHLRSLSKGDSPVASPFQNYSSIHSQSRSTSSPSLHSRSPSISNMAALSRAHSPALGVHSFSGVQRFNLSSHNQSPKRHSISHSPNSNSNGSFLAPETEPIVPELCIDHLWTEPIPSIREKNSQASKVFITSDLCGQKFLCFLVESQLQLRCVKFQESNDKTQLIFGSVTTIHAKDAAPVEKIDTVLVLEGNGNLVLYTGVVRVGKVFIPGLPAPSLTMSNTMPRPSTPLDSASTPKPLGKLLGSLDEAVLLSPVPELRDSSKLHDSLYNEDCTFQQLGTYIHSVRDPVHNRVTLELSNGSMVRITIPEIATSELVQTCVHAIKFVLPKEIAVQMLVKWYNVHSAPGGPSYHSEWNLFVICLMNMMGYNTDRLAWTRNFDFEGSLSPVIAPKKARPSETGSDDDWEYLVNSDYHQNVESHLLNRSLCLSSLEGSKVKDEDFSQNLSLDSSTLLFPHIPAIFFVLHLVYEELKLNTLMGEGICSLVELLVQLARDLQLGPYVDHYYRDYPTLVNTTGQVCTIDQGQTGFMHHPSFFTSEPPSIYQWVSSCLKGEGMPPYPYLPGICERSRLVVLSVALYILGDESSVSEEASQYLSKITLVAIGKVAVLNHHCPLFSLPFITGFTERDLETLPFGVALPIRDAIYHCREQPASDWPEAVCLLIGRQDLSKQACEGNLPRGKSVLSSDVPSGTEAEEEDDGMNDMNHEVMSLVWSEDLRVQDVRRLLQSAHPVRVNVVQYPELSDHEFIEEKENRLLQLCQRTMALPVGRGMFTLFSYHPVPTEPLPIPKLNLTGRAPPRNTTVDLNSGNIDVPPNMTSWASFHNGVAAGLKIAPASQIDSAWIVYNKPKHAELANEYAGFLMALGLNGHLTKLATLNIHDYLTKVRLPYPHHLPLLLLNLSAPFLPLFWVICAHPSSPVYVSFWWWHCGGYWD</sequence>
<feature type="compositionally biased region" description="Low complexity" evidence="4">
    <location>
        <begin position="378"/>
        <end position="388"/>
    </location>
</feature>
<dbReference type="Proteomes" id="UP000694422">
    <property type="component" value="Unplaced"/>
</dbReference>
<evidence type="ECO:0000313" key="8">
    <source>
        <dbReference type="Proteomes" id="UP000694422"/>
    </source>
</evidence>
<dbReference type="Pfam" id="PF12859">
    <property type="entry name" value="ANAPC1"/>
    <property type="match status" value="2"/>
</dbReference>
<dbReference type="GO" id="GO:0031145">
    <property type="term" value="P:anaphase-promoting complex-dependent catabolic process"/>
    <property type="evidence" value="ECO:0007669"/>
    <property type="project" value="TreeGrafter"/>
</dbReference>
<feature type="domain" description="Anaphase-promoting complex subunit 1 N-terminal" evidence="5">
    <location>
        <begin position="81"/>
        <end position="197"/>
    </location>
</feature>
<evidence type="ECO:0000256" key="3">
    <source>
        <dbReference type="ARBA" id="ARBA00023306"/>
    </source>
</evidence>
<dbReference type="InterPro" id="IPR046794">
    <property type="entry name" value="Apc1_MidN"/>
</dbReference>
<evidence type="ECO:0000256" key="1">
    <source>
        <dbReference type="ARBA" id="ARBA00022618"/>
    </source>
</evidence>
<dbReference type="PANTHER" id="PTHR12827:SF3">
    <property type="entry name" value="ANAPHASE-PROMOTING COMPLEX SUBUNIT 1"/>
    <property type="match status" value="1"/>
</dbReference>